<dbReference type="RefSeq" id="WP_114066448.1">
    <property type="nucleotide sequence ID" value="NZ_CP030850.1"/>
</dbReference>
<name>A0A344TG92_9BACT</name>
<comment type="subcellular location">
    <subcellularLocation>
        <location evidence="1">Endomembrane system</location>
        <topology evidence="1">Multi-pass membrane protein</topology>
    </subcellularLocation>
</comment>
<reference evidence="6 7" key="1">
    <citation type="submission" date="2018-07" db="EMBL/GenBank/DDBJ databases">
        <title>Genome sequencing of Runella.</title>
        <authorList>
            <person name="Baek M.-G."/>
            <person name="Yi H."/>
        </authorList>
    </citation>
    <scope>NUCLEOTIDE SEQUENCE [LARGE SCALE GENOMIC DNA]</scope>
    <source>
        <strain evidence="6 7">HYN0085</strain>
    </source>
</reference>
<protein>
    <submittedName>
        <fullName evidence="6">Iron transporter</fullName>
    </submittedName>
</protein>
<sequence>MDTIRHHEGSILHKEEHLSSSAFITDIVIGMSDGLTVPFALAAGLSGAVDSNALVITAGIAEIVAGSIAMGLGGFLAGQTEVEHYDAEFKREYWEVDHLPEREKAEIKEIFADMGISEPLQNQVVEDIAKDKDKWVEFMMKYELGLQKPDPNQARKSALTIGISYAMGGFVPLLPYFITSTPTEGLAWSAAMTLLCLFVFGYFKSRATGQAPWLGALKVTLIGAVAAAAAFGVAKLFD</sequence>
<evidence type="ECO:0000256" key="4">
    <source>
        <dbReference type="ARBA" id="ARBA00023136"/>
    </source>
</evidence>
<accession>A0A344TG92</accession>
<keyword evidence="7" id="KW-1185">Reference proteome</keyword>
<dbReference type="AlphaFoldDB" id="A0A344TG92"/>
<dbReference type="GO" id="GO:0012505">
    <property type="term" value="C:endomembrane system"/>
    <property type="evidence" value="ECO:0007669"/>
    <property type="project" value="UniProtKB-SubCell"/>
</dbReference>
<evidence type="ECO:0000313" key="6">
    <source>
        <dbReference type="EMBL" id="AXE17663.1"/>
    </source>
</evidence>
<evidence type="ECO:0000256" key="5">
    <source>
        <dbReference type="SAM" id="Phobius"/>
    </source>
</evidence>
<dbReference type="InterPro" id="IPR008217">
    <property type="entry name" value="Ccc1_fam"/>
</dbReference>
<organism evidence="6 7">
    <name type="scientific">Runella rosea</name>
    <dbReference type="NCBI Taxonomy" id="2259595"/>
    <lineage>
        <taxon>Bacteria</taxon>
        <taxon>Pseudomonadati</taxon>
        <taxon>Bacteroidota</taxon>
        <taxon>Cytophagia</taxon>
        <taxon>Cytophagales</taxon>
        <taxon>Spirosomataceae</taxon>
        <taxon>Runella</taxon>
    </lineage>
</organism>
<proteinExistence type="predicted"/>
<dbReference type="PANTHER" id="PTHR31851">
    <property type="entry name" value="FE(2+)/MN(2+) TRANSPORTER PCL1"/>
    <property type="match status" value="1"/>
</dbReference>
<dbReference type="Pfam" id="PF01988">
    <property type="entry name" value="VIT1"/>
    <property type="match status" value="1"/>
</dbReference>
<evidence type="ECO:0000256" key="1">
    <source>
        <dbReference type="ARBA" id="ARBA00004127"/>
    </source>
</evidence>
<evidence type="ECO:0000256" key="2">
    <source>
        <dbReference type="ARBA" id="ARBA00022692"/>
    </source>
</evidence>
<dbReference type="KEGG" id="run:DR864_07900"/>
<dbReference type="EMBL" id="CP030850">
    <property type="protein sequence ID" value="AXE17663.1"/>
    <property type="molecule type" value="Genomic_DNA"/>
</dbReference>
<feature type="transmembrane region" description="Helical" evidence="5">
    <location>
        <begin position="215"/>
        <end position="237"/>
    </location>
</feature>
<keyword evidence="2 5" id="KW-0812">Transmembrane</keyword>
<evidence type="ECO:0000256" key="3">
    <source>
        <dbReference type="ARBA" id="ARBA00022989"/>
    </source>
</evidence>
<gene>
    <name evidence="6" type="ORF">DR864_07900</name>
</gene>
<dbReference type="Proteomes" id="UP000251993">
    <property type="component" value="Chromosome"/>
</dbReference>
<feature type="transmembrane region" description="Helical" evidence="5">
    <location>
        <begin position="158"/>
        <end position="179"/>
    </location>
</feature>
<keyword evidence="4 5" id="KW-0472">Membrane</keyword>
<dbReference type="GO" id="GO:0030026">
    <property type="term" value="P:intracellular manganese ion homeostasis"/>
    <property type="evidence" value="ECO:0007669"/>
    <property type="project" value="InterPro"/>
</dbReference>
<dbReference type="GO" id="GO:0005384">
    <property type="term" value="F:manganese ion transmembrane transporter activity"/>
    <property type="evidence" value="ECO:0007669"/>
    <property type="project" value="InterPro"/>
</dbReference>
<feature type="transmembrane region" description="Helical" evidence="5">
    <location>
        <begin position="185"/>
        <end position="203"/>
    </location>
</feature>
<keyword evidence="3 5" id="KW-1133">Transmembrane helix</keyword>
<dbReference type="OrthoDB" id="9781619at2"/>
<evidence type="ECO:0000313" key="7">
    <source>
        <dbReference type="Proteomes" id="UP000251993"/>
    </source>
</evidence>